<dbReference type="SUPFAM" id="SSF47473">
    <property type="entry name" value="EF-hand"/>
    <property type="match status" value="1"/>
</dbReference>
<dbReference type="PRINTS" id="PR00926">
    <property type="entry name" value="MITOCARRIER"/>
</dbReference>
<keyword evidence="10 13" id="KW-0472">Membrane</keyword>
<keyword evidence="12" id="KW-0539">Nucleus</keyword>
<dbReference type="InterPro" id="IPR023395">
    <property type="entry name" value="MCP_dom_sf"/>
</dbReference>
<dbReference type="EMBL" id="JAGKQM010000019">
    <property type="protein sequence ID" value="KAH0861373.1"/>
    <property type="molecule type" value="Genomic_DNA"/>
</dbReference>
<keyword evidence="6" id="KW-0106">Calcium</keyword>
<evidence type="ECO:0000256" key="10">
    <source>
        <dbReference type="ARBA" id="ARBA00023136"/>
    </source>
</evidence>
<dbReference type="SMART" id="SM00380">
    <property type="entry name" value="AP2"/>
    <property type="match status" value="1"/>
</dbReference>
<evidence type="ECO:0000256" key="9">
    <source>
        <dbReference type="ARBA" id="ARBA00023125"/>
    </source>
</evidence>
<dbReference type="Pfam" id="PF00847">
    <property type="entry name" value="AP2"/>
    <property type="match status" value="1"/>
</dbReference>
<accession>A0ABQ7Y253</accession>
<dbReference type="PANTHER" id="PTHR24089">
    <property type="entry name" value="SOLUTE CARRIER FAMILY 25"/>
    <property type="match status" value="1"/>
</dbReference>
<feature type="region of interest" description="Disordered" evidence="14">
    <location>
        <begin position="46"/>
        <end position="80"/>
    </location>
</feature>
<dbReference type="SUPFAM" id="SSF103506">
    <property type="entry name" value="Mitochondrial carrier"/>
    <property type="match status" value="1"/>
</dbReference>
<evidence type="ECO:0000256" key="12">
    <source>
        <dbReference type="ARBA" id="ARBA00023242"/>
    </source>
</evidence>
<keyword evidence="18" id="KW-1185">Reference proteome</keyword>
<dbReference type="PROSITE" id="PS51032">
    <property type="entry name" value="AP2_ERF"/>
    <property type="match status" value="1"/>
</dbReference>
<reference evidence="17 18" key="1">
    <citation type="submission" date="2021-05" db="EMBL/GenBank/DDBJ databases">
        <title>Genome Assembly of Synthetic Allotetraploid Brassica napus Reveals Homoeologous Exchanges between Subgenomes.</title>
        <authorList>
            <person name="Davis J.T."/>
        </authorList>
    </citation>
    <scope>NUCLEOTIDE SEQUENCE [LARGE SCALE GENOMIC DNA]</scope>
    <source>
        <strain evidence="18">cv. Da-Ae</strain>
        <tissue evidence="17">Seedling</tissue>
    </source>
</reference>
<dbReference type="PROSITE" id="PS00018">
    <property type="entry name" value="EF_HAND_1"/>
    <property type="match status" value="2"/>
</dbReference>
<dbReference type="Gene3D" id="3.30.730.10">
    <property type="entry name" value="AP2/ERF domain"/>
    <property type="match status" value="1"/>
</dbReference>
<dbReference type="Gene3D" id="1.10.238.10">
    <property type="entry name" value="EF-hand"/>
    <property type="match status" value="2"/>
</dbReference>
<feature type="region of interest" description="Disordered" evidence="14">
    <location>
        <begin position="212"/>
        <end position="232"/>
    </location>
</feature>
<keyword evidence="9" id="KW-0238">DNA-binding</keyword>
<keyword evidence="3" id="KW-0813">Transport</keyword>
<evidence type="ECO:0000313" key="18">
    <source>
        <dbReference type="Proteomes" id="UP000824890"/>
    </source>
</evidence>
<dbReference type="PROSITE" id="PS50920">
    <property type="entry name" value="SOLCAR"/>
    <property type="match status" value="3"/>
</dbReference>
<proteinExistence type="predicted"/>
<dbReference type="InterPro" id="IPR018247">
    <property type="entry name" value="EF_Hand_1_Ca_BS"/>
</dbReference>
<gene>
    <name evidence="17" type="ORF">HID58_089634</name>
</gene>
<protein>
    <submittedName>
        <fullName evidence="17">Uncharacterized protein</fullName>
    </submittedName>
</protein>
<dbReference type="Proteomes" id="UP000824890">
    <property type="component" value="Unassembled WGS sequence"/>
</dbReference>
<feature type="repeat" description="Solcar" evidence="13">
    <location>
        <begin position="435"/>
        <end position="518"/>
    </location>
</feature>
<keyword evidence="4 13" id="KW-0812">Transmembrane</keyword>
<feature type="compositionally biased region" description="Polar residues" evidence="14">
    <location>
        <begin position="46"/>
        <end position="77"/>
    </location>
</feature>
<keyword evidence="7" id="KW-1133">Transmembrane helix</keyword>
<evidence type="ECO:0000256" key="8">
    <source>
        <dbReference type="ARBA" id="ARBA00023015"/>
    </source>
</evidence>
<evidence type="ECO:0000259" key="15">
    <source>
        <dbReference type="PROSITE" id="PS50222"/>
    </source>
</evidence>
<comment type="caution">
    <text evidence="17">The sequence shown here is derived from an EMBL/GenBank/DDBJ whole genome shotgun (WGS) entry which is preliminary data.</text>
</comment>
<dbReference type="InterPro" id="IPR002067">
    <property type="entry name" value="MCP"/>
</dbReference>
<keyword evidence="11" id="KW-0804">Transcription</keyword>
<dbReference type="Gene3D" id="1.50.40.10">
    <property type="entry name" value="Mitochondrial carrier domain"/>
    <property type="match status" value="2"/>
</dbReference>
<evidence type="ECO:0000256" key="11">
    <source>
        <dbReference type="ARBA" id="ARBA00023163"/>
    </source>
</evidence>
<feature type="domain" description="EF-hand" evidence="15">
    <location>
        <begin position="368"/>
        <end position="403"/>
    </location>
</feature>
<dbReference type="InterPro" id="IPR001471">
    <property type="entry name" value="AP2/ERF_dom"/>
</dbReference>
<name>A0ABQ7Y253_BRANA</name>
<feature type="domain" description="AP2/ERF" evidence="16">
    <location>
        <begin position="83"/>
        <end position="140"/>
    </location>
</feature>
<dbReference type="SUPFAM" id="SSF54171">
    <property type="entry name" value="DNA-binding domain"/>
    <property type="match status" value="1"/>
</dbReference>
<comment type="subcellular location">
    <subcellularLocation>
        <location evidence="2">Mitochondrion inner membrane</location>
        <topology evidence="2">Multi-pass membrane protein</topology>
    </subcellularLocation>
    <subcellularLocation>
        <location evidence="1">Nucleus</location>
    </subcellularLocation>
</comment>
<evidence type="ECO:0000313" key="17">
    <source>
        <dbReference type="EMBL" id="KAH0861373.1"/>
    </source>
</evidence>
<feature type="repeat" description="Solcar" evidence="13">
    <location>
        <begin position="519"/>
        <end position="595"/>
    </location>
</feature>
<feature type="domain" description="EF-hand" evidence="15">
    <location>
        <begin position="301"/>
        <end position="336"/>
    </location>
</feature>
<dbReference type="InterPro" id="IPR016177">
    <property type="entry name" value="DNA-bd_dom_sf"/>
</dbReference>
<evidence type="ECO:0000256" key="2">
    <source>
        <dbReference type="ARBA" id="ARBA00004448"/>
    </source>
</evidence>
<dbReference type="InterPro" id="IPR036955">
    <property type="entry name" value="AP2/ERF_dom_sf"/>
</dbReference>
<sequence length="693" mass="77954">MMPFGAGESDERKEADDEENIFPFLSARSQYDTRAMVSALTQVIGNQSSTHDSNQQPPVEYNQQDPIQHVPPTQDQGNLRKRHYRGVRQRPWGKWAAEIRDPQKAARVWLGTFETAEAAALAYDEAALKFKGSKAKLNFPERAQLASNTSTITGLPNYHSSNNQMYYSNPQTNPQTMPYYNQYYYNQYLQQGGNSNDALSYSLAGGETGGSMYNHQSISNTTSSSSGGSSRQQQEQDYARFWHFGDSSPSSDGKTVLALRESNDEREVRIRSLFDFFDNSTLGFLDYAQIEKGLASLQIPPEYKYARDLFRVCDANRDGRVDYHEFRRYIDAKELELYRIFQAIDVAHHGCILPEELWEALVKAGIEMDDEELARFVEHVDKDNNGTITFEEWRDFLLLYPHEATIENIYHHWERVCLIDIGEVAVIPDGISQHVKGSRLLLAGGLAGAVSRTATAPLDRLKVVLQVQRGHAGVLPTVRKIWREDKLTGFFRGNGLNVMKVTPESAIKFCAYEMLKPLIGGEGGGDVGRAGGFWPGEWLARLQTCVKAPELWKLTKDIWVREGPRAFYKGLFPSLLGIVPYAGIDLAAYETLKDLSRTYILHDTEPGPLIQLSCGMTSGALGASCVYPLQVVRTRMQADSSETTMKQEFIKTMRGEGVRGFYRGLLPNLLKVVPVASITYIVYEAMKKNMALD</sequence>
<feature type="compositionally biased region" description="Low complexity" evidence="14">
    <location>
        <begin position="216"/>
        <end position="232"/>
    </location>
</feature>
<dbReference type="Pfam" id="PF00153">
    <property type="entry name" value="Mito_carr"/>
    <property type="match status" value="3"/>
</dbReference>
<organism evidence="17 18">
    <name type="scientific">Brassica napus</name>
    <name type="common">Rape</name>
    <dbReference type="NCBI Taxonomy" id="3708"/>
    <lineage>
        <taxon>Eukaryota</taxon>
        <taxon>Viridiplantae</taxon>
        <taxon>Streptophyta</taxon>
        <taxon>Embryophyta</taxon>
        <taxon>Tracheophyta</taxon>
        <taxon>Spermatophyta</taxon>
        <taxon>Magnoliopsida</taxon>
        <taxon>eudicotyledons</taxon>
        <taxon>Gunneridae</taxon>
        <taxon>Pentapetalae</taxon>
        <taxon>rosids</taxon>
        <taxon>malvids</taxon>
        <taxon>Brassicales</taxon>
        <taxon>Brassicaceae</taxon>
        <taxon>Brassiceae</taxon>
        <taxon>Brassica</taxon>
    </lineage>
</organism>
<evidence type="ECO:0000256" key="6">
    <source>
        <dbReference type="ARBA" id="ARBA00022837"/>
    </source>
</evidence>
<feature type="repeat" description="Solcar" evidence="13">
    <location>
        <begin position="606"/>
        <end position="689"/>
    </location>
</feature>
<evidence type="ECO:0000256" key="7">
    <source>
        <dbReference type="ARBA" id="ARBA00022989"/>
    </source>
</evidence>
<keyword evidence="5" id="KW-0677">Repeat</keyword>
<dbReference type="PRINTS" id="PR00367">
    <property type="entry name" value="ETHRSPELEMNT"/>
</dbReference>
<evidence type="ECO:0000256" key="3">
    <source>
        <dbReference type="ARBA" id="ARBA00022448"/>
    </source>
</evidence>
<evidence type="ECO:0000256" key="1">
    <source>
        <dbReference type="ARBA" id="ARBA00004123"/>
    </source>
</evidence>
<dbReference type="CDD" id="cd15898">
    <property type="entry name" value="EFh_PI-PLC"/>
    <property type="match status" value="1"/>
</dbReference>
<dbReference type="InterPro" id="IPR018108">
    <property type="entry name" value="MCP_transmembrane"/>
</dbReference>
<dbReference type="Pfam" id="PF13499">
    <property type="entry name" value="EF-hand_7"/>
    <property type="match status" value="2"/>
</dbReference>
<evidence type="ECO:0000259" key="16">
    <source>
        <dbReference type="PROSITE" id="PS51032"/>
    </source>
</evidence>
<evidence type="ECO:0000256" key="5">
    <source>
        <dbReference type="ARBA" id="ARBA00022737"/>
    </source>
</evidence>
<dbReference type="InterPro" id="IPR011992">
    <property type="entry name" value="EF-hand-dom_pair"/>
</dbReference>
<dbReference type="CDD" id="cd00018">
    <property type="entry name" value="AP2"/>
    <property type="match status" value="1"/>
</dbReference>
<keyword evidence="8" id="KW-0805">Transcription regulation</keyword>
<dbReference type="InterPro" id="IPR002048">
    <property type="entry name" value="EF_hand_dom"/>
</dbReference>
<evidence type="ECO:0000256" key="4">
    <source>
        <dbReference type="ARBA" id="ARBA00022692"/>
    </source>
</evidence>
<evidence type="ECO:0000256" key="14">
    <source>
        <dbReference type="SAM" id="MobiDB-lite"/>
    </source>
</evidence>
<dbReference type="SMART" id="SM00054">
    <property type="entry name" value="EFh"/>
    <property type="match status" value="4"/>
</dbReference>
<evidence type="ECO:0000256" key="13">
    <source>
        <dbReference type="PROSITE-ProRule" id="PRU00282"/>
    </source>
</evidence>
<dbReference type="PROSITE" id="PS50222">
    <property type="entry name" value="EF_HAND_2"/>
    <property type="match status" value="2"/>
</dbReference>